<reference evidence="2" key="1">
    <citation type="submission" date="2023-06" db="EMBL/GenBank/DDBJ databases">
        <authorList>
            <consortium name="Lawrence Berkeley National Laboratory"/>
            <person name="Ahrendt S."/>
            <person name="Sahu N."/>
            <person name="Indic B."/>
            <person name="Wong-Bajracharya J."/>
            <person name="Merenyi Z."/>
            <person name="Ke H.-M."/>
            <person name="Monk M."/>
            <person name="Kocsube S."/>
            <person name="Drula E."/>
            <person name="Lipzen A."/>
            <person name="Balint B."/>
            <person name="Henrissat B."/>
            <person name="Andreopoulos B."/>
            <person name="Martin F.M."/>
            <person name="Harder C.B."/>
            <person name="Rigling D."/>
            <person name="Ford K.L."/>
            <person name="Foster G.D."/>
            <person name="Pangilinan J."/>
            <person name="Papanicolaou A."/>
            <person name="Barry K."/>
            <person name="LaButti K."/>
            <person name="Viragh M."/>
            <person name="Koriabine M."/>
            <person name="Yan M."/>
            <person name="Riley R."/>
            <person name="Champramary S."/>
            <person name="Plett K.L."/>
            <person name="Tsai I.J."/>
            <person name="Slot J."/>
            <person name="Sipos G."/>
            <person name="Plett J."/>
            <person name="Nagy L.G."/>
            <person name="Grigoriev I.V."/>
        </authorList>
    </citation>
    <scope>NUCLEOTIDE SEQUENCE</scope>
    <source>
        <strain evidence="2">HWK02</strain>
    </source>
</reference>
<dbReference type="InterPro" id="IPR011333">
    <property type="entry name" value="SKP1/BTB/POZ_sf"/>
</dbReference>
<proteinExistence type="predicted"/>
<gene>
    <name evidence="2" type="ORF">EDD18DRAFT_869438</name>
</gene>
<evidence type="ECO:0000313" key="2">
    <source>
        <dbReference type="EMBL" id="KAK0479028.1"/>
    </source>
</evidence>
<comment type="caution">
    <text evidence="2">The sequence shown here is derived from an EMBL/GenBank/DDBJ whole genome shotgun (WGS) entry which is preliminary data.</text>
</comment>
<sequence>MLKEVSFPKKYSTTPTETDAHSSHLHRLHHQSPVPPPVVTIMPVSSLLQQGRDQWSTMGPLSIKSTFTFHLSPGSHYSPRCGWGWMFSVEYGNEIFAQDCTKLVAYFDYTAPGGTDFWGPSLTVSGAISDPSVAHSLGEKVDIKMGPSSAPQIVKRTLGSCHLPLTDAVFVLEFTVAFPFHETIFSPIDSKAAFTSRASRALRDTIETGELIDTKFYLFSRRLGEGQAYCPKALFSSSRVILGASDYIDVLLGGSTFSESKEVDIDEPVDIQAGDYSYDADSDLESDDGYDDDARRSSNWRSESSASIKTRPRLGRVCVLKDIAYKTFKALLVYLYTEDITFTSIKSKTSPPSNFGPGCSPKSMYRLADMINHEPLKKLALANLQTQLTKENICSELFSEFTSWYPEVLNMEVKFILEHWTDPVVQDNRKTMFKRLVDGQFPYAWPAFNAIMEKMHPALGTAVSVSPLVVPRRRVSPLPVVPLSVIPPGQRRRNVIHISDWGVPPYSS</sequence>
<evidence type="ECO:0000313" key="3">
    <source>
        <dbReference type="Proteomes" id="UP001175228"/>
    </source>
</evidence>
<feature type="region of interest" description="Disordered" evidence="1">
    <location>
        <begin position="277"/>
        <end position="302"/>
    </location>
</feature>
<dbReference type="EMBL" id="JAUEPU010000092">
    <property type="protein sequence ID" value="KAK0479028.1"/>
    <property type="molecule type" value="Genomic_DNA"/>
</dbReference>
<evidence type="ECO:0000256" key="1">
    <source>
        <dbReference type="SAM" id="MobiDB-lite"/>
    </source>
</evidence>
<feature type="compositionally biased region" description="Acidic residues" evidence="1">
    <location>
        <begin position="278"/>
        <end position="291"/>
    </location>
</feature>
<evidence type="ECO:0008006" key="4">
    <source>
        <dbReference type="Google" id="ProtNLM"/>
    </source>
</evidence>
<organism evidence="2 3">
    <name type="scientific">Armillaria luteobubalina</name>
    <dbReference type="NCBI Taxonomy" id="153913"/>
    <lineage>
        <taxon>Eukaryota</taxon>
        <taxon>Fungi</taxon>
        <taxon>Dikarya</taxon>
        <taxon>Basidiomycota</taxon>
        <taxon>Agaricomycotina</taxon>
        <taxon>Agaricomycetes</taxon>
        <taxon>Agaricomycetidae</taxon>
        <taxon>Agaricales</taxon>
        <taxon>Marasmiineae</taxon>
        <taxon>Physalacriaceae</taxon>
        <taxon>Armillaria</taxon>
    </lineage>
</organism>
<feature type="region of interest" description="Disordered" evidence="1">
    <location>
        <begin position="1"/>
        <end position="31"/>
    </location>
</feature>
<dbReference type="Gene3D" id="3.30.710.10">
    <property type="entry name" value="Potassium Channel Kv1.1, Chain A"/>
    <property type="match status" value="1"/>
</dbReference>
<keyword evidence="3" id="KW-1185">Reference proteome</keyword>
<dbReference type="Proteomes" id="UP001175228">
    <property type="component" value="Unassembled WGS sequence"/>
</dbReference>
<name>A0AA39P7I5_9AGAR</name>
<dbReference type="AlphaFoldDB" id="A0AA39P7I5"/>
<protein>
    <recommendedName>
        <fullName evidence="4">BTB domain-containing protein</fullName>
    </recommendedName>
</protein>
<accession>A0AA39P7I5</accession>